<name>A0A0M9EQQ6_FUSLA</name>
<evidence type="ECO:0000313" key="1">
    <source>
        <dbReference type="EMBL" id="KPA37692.1"/>
    </source>
</evidence>
<protein>
    <submittedName>
        <fullName evidence="1">Uncharacterized protein</fullName>
    </submittedName>
</protein>
<reference evidence="1 2" key="1">
    <citation type="submission" date="2015-04" db="EMBL/GenBank/DDBJ databases">
        <title>The draft genome sequence of Fusarium langsethiae, a T-2/HT-2 mycotoxin producer.</title>
        <authorList>
            <person name="Lysoe E."/>
            <person name="Divon H.H."/>
            <person name="Terzi V."/>
            <person name="Orru L."/>
            <person name="Lamontanara A."/>
            <person name="Kolseth A.-K."/>
            <person name="Frandsen R.J."/>
            <person name="Nielsen K."/>
            <person name="Thrane U."/>
        </authorList>
    </citation>
    <scope>NUCLEOTIDE SEQUENCE [LARGE SCALE GENOMIC DNA]</scope>
    <source>
        <strain evidence="1 2">Fl201059</strain>
    </source>
</reference>
<organism evidence="1 2">
    <name type="scientific">Fusarium langsethiae</name>
    <dbReference type="NCBI Taxonomy" id="179993"/>
    <lineage>
        <taxon>Eukaryota</taxon>
        <taxon>Fungi</taxon>
        <taxon>Dikarya</taxon>
        <taxon>Ascomycota</taxon>
        <taxon>Pezizomycotina</taxon>
        <taxon>Sordariomycetes</taxon>
        <taxon>Hypocreomycetidae</taxon>
        <taxon>Hypocreales</taxon>
        <taxon>Nectriaceae</taxon>
        <taxon>Fusarium</taxon>
    </lineage>
</organism>
<keyword evidence="2" id="KW-1185">Reference proteome</keyword>
<proteinExistence type="predicted"/>
<dbReference type="EMBL" id="JXCE01000372">
    <property type="protein sequence ID" value="KPA37692.1"/>
    <property type="molecule type" value="Genomic_DNA"/>
</dbReference>
<accession>A0A0M9EQQ6</accession>
<comment type="caution">
    <text evidence="1">The sequence shown here is derived from an EMBL/GenBank/DDBJ whole genome shotgun (WGS) entry which is preliminary data.</text>
</comment>
<dbReference type="AlphaFoldDB" id="A0A0M9EQQ6"/>
<sequence>MDNALHLLHTRPQNLTVSQRAQILAQCKVLAFQSEASQVLDSVRDAGTPGFKVGKAAQRRLKNFLDWTGPSEKISNLKHSAPGVFMILGLCLSNRDVVRSKDGMFDEVLRQARLIDPEVTPHLVNHSEILKVVNSSSNNMFKARFEALREEQSIAASRISSIFVNGIYYYHYVAPTQPKLEPLIRLSFNGTVAVYLPELDIDGVLKITTAWDVVFLEKLFLFNKEAEYDAAGFTSCAYVTLVAHCLGQDIFNAMNASITRALDNQDPLTNCVKCQAFPGQVIIVEVTISKAECKNILTYMG</sequence>
<dbReference type="Proteomes" id="UP000037904">
    <property type="component" value="Unassembled WGS sequence"/>
</dbReference>
<evidence type="ECO:0000313" key="2">
    <source>
        <dbReference type="Proteomes" id="UP000037904"/>
    </source>
</evidence>
<gene>
    <name evidence="1" type="ORF">FLAG1_09495</name>
</gene>